<dbReference type="RefSeq" id="WP_188657671.1">
    <property type="nucleotide sequence ID" value="NZ_BMIH01000001.1"/>
</dbReference>
<protein>
    <submittedName>
        <fullName evidence="1">Uncharacterized protein</fullName>
    </submittedName>
</protein>
<accession>A0A916T178</accession>
<proteinExistence type="predicted"/>
<dbReference type="AlphaFoldDB" id="A0A916T178"/>
<dbReference type="EMBL" id="BMIH01000001">
    <property type="protein sequence ID" value="GGB23260.1"/>
    <property type="molecule type" value="Genomic_DNA"/>
</dbReference>
<reference evidence="1" key="2">
    <citation type="submission" date="2020-09" db="EMBL/GenBank/DDBJ databases">
        <authorList>
            <person name="Sun Q."/>
            <person name="Zhou Y."/>
        </authorList>
    </citation>
    <scope>NUCLEOTIDE SEQUENCE</scope>
    <source>
        <strain evidence="1">CGMCC 1.15330</strain>
    </source>
</reference>
<keyword evidence="2" id="KW-1185">Reference proteome</keyword>
<comment type="caution">
    <text evidence="1">The sequence shown here is derived from an EMBL/GenBank/DDBJ whole genome shotgun (WGS) entry which is preliminary data.</text>
</comment>
<sequence>MMQHVIGIGTIHQIDRKLDQQVHRRRLRLGDERPLDVSVEQRPQIQPGRGIGGLVVHGAGLTRLVETLAVFLGPGQSGAVNVFDSGGTGDAGHFVFHGSSEGRTHARQKKKNMLFFFRCSKKGMSGEHP</sequence>
<organism evidence="1 2">
    <name type="scientific">Sphingomonas metalli</name>
    <dbReference type="NCBI Taxonomy" id="1779358"/>
    <lineage>
        <taxon>Bacteria</taxon>
        <taxon>Pseudomonadati</taxon>
        <taxon>Pseudomonadota</taxon>
        <taxon>Alphaproteobacteria</taxon>
        <taxon>Sphingomonadales</taxon>
        <taxon>Sphingomonadaceae</taxon>
        <taxon>Sphingomonas</taxon>
    </lineage>
</organism>
<dbReference type="Proteomes" id="UP000623067">
    <property type="component" value="Unassembled WGS sequence"/>
</dbReference>
<evidence type="ECO:0000313" key="2">
    <source>
        <dbReference type="Proteomes" id="UP000623067"/>
    </source>
</evidence>
<evidence type="ECO:0000313" key="1">
    <source>
        <dbReference type="EMBL" id="GGB23260.1"/>
    </source>
</evidence>
<gene>
    <name evidence="1" type="ORF">GCM10011380_11200</name>
</gene>
<name>A0A916T178_9SPHN</name>
<reference evidence="1" key="1">
    <citation type="journal article" date="2014" name="Int. J. Syst. Evol. Microbiol.">
        <title>Complete genome sequence of Corynebacterium casei LMG S-19264T (=DSM 44701T), isolated from a smear-ripened cheese.</title>
        <authorList>
            <consortium name="US DOE Joint Genome Institute (JGI-PGF)"/>
            <person name="Walter F."/>
            <person name="Albersmeier A."/>
            <person name="Kalinowski J."/>
            <person name="Ruckert C."/>
        </authorList>
    </citation>
    <scope>NUCLEOTIDE SEQUENCE</scope>
    <source>
        <strain evidence="1">CGMCC 1.15330</strain>
    </source>
</reference>